<keyword evidence="3" id="KW-0378">Hydrolase</keyword>
<dbReference type="GO" id="GO:0017017">
    <property type="term" value="F:MAP kinase tyrosine/serine/threonine phosphatase activity"/>
    <property type="evidence" value="ECO:0007669"/>
    <property type="project" value="InterPro"/>
</dbReference>
<feature type="region of interest" description="Disordered" evidence="5">
    <location>
        <begin position="372"/>
        <end position="488"/>
    </location>
</feature>
<dbReference type="InterPro" id="IPR000387">
    <property type="entry name" value="Tyr_Pase_dom"/>
</dbReference>
<name>A0A8B7XEJ0_ACAPL</name>
<reference evidence="10 11" key="1">
    <citation type="submission" date="2025-04" db="UniProtKB">
        <authorList>
            <consortium name="RefSeq"/>
        </authorList>
    </citation>
    <scope>IDENTIFICATION</scope>
</reference>
<dbReference type="Proteomes" id="UP000694845">
    <property type="component" value="Unplaced"/>
</dbReference>
<organism evidence="9 12">
    <name type="scientific">Acanthaster planci</name>
    <name type="common">Crown-of-thorns starfish</name>
    <dbReference type="NCBI Taxonomy" id="133434"/>
    <lineage>
        <taxon>Eukaryota</taxon>
        <taxon>Metazoa</taxon>
        <taxon>Echinodermata</taxon>
        <taxon>Eleutherozoa</taxon>
        <taxon>Asterozoa</taxon>
        <taxon>Asteroidea</taxon>
        <taxon>Valvatacea</taxon>
        <taxon>Valvatida</taxon>
        <taxon>Acanthasteridae</taxon>
        <taxon>Acanthaster</taxon>
    </lineage>
</organism>
<dbReference type="PROSITE" id="PS50056">
    <property type="entry name" value="TYR_PHOSPHATASE_2"/>
    <property type="match status" value="1"/>
</dbReference>
<evidence type="ECO:0000313" key="10">
    <source>
        <dbReference type="RefSeq" id="XP_022079167.1"/>
    </source>
</evidence>
<dbReference type="PROSITE" id="PS50054">
    <property type="entry name" value="TYR_PHOSPHATASE_DUAL"/>
    <property type="match status" value="1"/>
</dbReference>
<feature type="region of interest" description="Disordered" evidence="5">
    <location>
        <begin position="644"/>
        <end position="700"/>
    </location>
</feature>
<proteinExistence type="inferred from homology"/>
<protein>
    <recommendedName>
        <fullName evidence="2">protein-tyrosine-phosphatase</fullName>
        <ecNumber evidence="2">3.1.3.48</ecNumber>
    </recommendedName>
</protein>
<dbReference type="RefSeq" id="XP_022079168.1">
    <property type="nucleotide sequence ID" value="XM_022223476.1"/>
</dbReference>
<gene>
    <name evidence="10 11 12" type="primary">LOC110973046</name>
</gene>
<accession>A0A8B7XEJ0</accession>
<dbReference type="GO" id="GO:0008330">
    <property type="term" value="F:protein tyrosine/threonine phosphatase activity"/>
    <property type="evidence" value="ECO:0007669"/>
    <property type="project" value="TreeGrafter"/>
</dbReference>
<comment type="similarity">
    <text evidence="1">Belongs to the protein-tyrosine phosphatase family. Non-receptor class dual specificity subfamily.</text>
</comment>
<dbReference type="PANTHER" id="PTHR10159:SF533">
    <property type="entry name" value="TYROSINE-PROTEIN PHOSPHATASE VHP-1"/>
    <property type="match status" value="1"/>
</dbReference>
<dbReference type="InterPro" id="IPR008343">
    <property type="entry name" value="MKP"/>
</dbReference>
<feature type="domain" description="Rhodanese" evidence="8">
    <location>
        <begin position="47"/>
        <end position="161"/>
    </location>
</feature>
<keyword evidence="4" id="KW-0904">Protein phosphatase</keyword>
<dbReference type="EC" id="3.1.3.48" evidence="2"/>
<evidence type="ECO:0000313" key="12">
    <source>
        <dbReference type="RefSeq" id="XP_022079169.1"/>
    </source>
</evidence>
<dbReference type="PROSITE" id="PS00383">
    <property type="entry name" value="TYR_PHOSPHATASE_1"/>
    <property type="match status" value="1"/>
</dbReference>
<feature type="region of interest" description="Disordered" evidence="5">
    <location>
        <begin position="965"/>
        <end position="999"/>
    </location>
</feature>
<feature type="compositionally biased region" description="Low complexity" evidence="5">
    <location>
        <begin position="981"/>
        <end position="992"/>
    </location>
</feature>
<feature type="compositionally biased region" description="Basic and acidic residues" evidence="5">
    <location>
        <begin position="888"/>
        <end position="901"/>
    </location>
</feature>
<feature type="region of interest" description="Disordered" evidence="5">
    <location>
        <begin position="750"/>
        <end position="798"/>
    </location>
</feature>
<evidence type="ECO:0000259" key="8">
    <source>
        <dbReference type="PROSITE" id="PS50206"/>
    </source>
</evidence>
<dbReference type="InterPro" id="IPR020422">
    <property type="entry name" value="TYR_PHOSPHATASE_DUAL_dom"/>
</dbReference>
<feature type="region of interest" description="Disordered" evidence="5">
    <location>
        <begin position="525"/>
        <end position="597"/>
    </location>
</feature>
<dbReference type="Gene3D" id="3.90.190.10">
    <property type="entry name" value="Protein tyrosine phosphatase superfamily"/>
    <property type="match status" value="1"/>
</dbReference>
<dbReference type="PROSITE" id="PS50206">
    <property type="entry name" value="RHODANESE_3"/>
    <property type="match status" value="1"/>
</dbReference>
<dbReference type="KEGG" id="aplc:110973046"/>
<dbReference type="OrthoDB" id="426001at2759"/>
<evidence type="ECO:0000259" key="6">
    <source>
        <dbReference type="PROSITE" id="PS50054"/>
    </source>
</evidence>
<dbReference type="SMART" id="SM00450">
    <property type="entry name" value="RHOD"/>
    <property type="match status" value="1"/>
</dbReference>
<dbReference type="SUPFAM" id="SSF52821">
    <property type="entry name" value="Rhodanese/Cell cycle control phosphatase"/>
    <property type="match status" value="1"/>
</dbReference>
<dbReference type="RefSeq" id="XP_022079167.1">
    <property type="nucleotide sequence ID" value="XM_022223475.1"/>
</dbReference>
<dbReference type="InterPro" id="IPR036873">
    <property type="entry name" value="Rhodanese-like_dom_sf"/>
</dbReference>
<feature type="domain" description="Tyrosine-protein phosphatase" evidence="6">
    <location>
        <begin position="186"/>
        <end position="328"/>
    </location>
</feature>
<dbReference type="PRINTS" id="PR01764">
    <property type="entry name" value="MAPKPHPHTASE"/>
</dbReference>
<dbReference type="FunFam" id="3.40.250.10:FF:000020">
    <property type="entry name" value="Dual specificity protein phosphatase 8"/>
    <property type="match status" value="1"/>
</dbReference>
<dbReference type="PANTHER" id="PTHR10159">
    <property type="entry name" value="DUAL SPECIFICITY PROTEIN PHOSPHATASE"/>
    <property type="match status" value="1"/>
</dbReference>
<evidence type="ECO:0000256" key="5">
    <source>
        <dbReference type="SAM" id="MobiDB-lite"/>
    </source>
</evidence>
<feature type="compositionally biased region" description="Low complexity" evidence="5">
    <location>
        <begin position="340"/>
        <end position="358"/>
    </location>
</feature>
<feature type="compositionally biased region" description="Basic and acidic residues" evidence="5">
    <location>
        <begin position="525"/>
        <end position="536"/>
    </location>
</feature>
<dbReference type="SUPFAM" id="SSF52799">
    <property type="entry name" value="(Phosphotyrosine protein) phosphatases II"/>
    <property type="match status" value="1"/>
</dbReference>
<dbReference type="AlphaFoldDB" id="A0A8B7XEJ0"/>
<keyword evidence="9" id="KW-1185">Reference proteome</keyword>
<feature type="compositionally biased region" description="Basic and acidic residues" evidence="5">
    <location>
        <begin position="576"/>
        <end position="589"/>
    </location>
</feature>
<evidence type="ECO:0000256" key="1">
    <source>
        <dbReference type="ARBA" id="ARBA00008601"/>
    </source>
</evidence>
<dbReference type="InterPro" id="IPR000340">
    <property type="entry name" value="Dual-sp_phosphatase_cat-dom"/>
</dbReference>
<dbReference type="GO" id="GO:0043409">
    <property type="term" value="P:negative regulation of MAPK cascade"/>
    <property type="evidence" value="ECO:0007669"/>
    <property type="project" value="TreeGrafter"/>
</dbReference>
<feature type="domain" description="Tyrosine specific protein phosphatases" evidence="7">
    <location>
        <begin position="255"/>
        <end position="309"/>
    </location>
</feature>
<dbReference type="InterPro" id="IPR016130">
    <property type="entry name" value="Tyr_Pase_AS"/>
</dbReference>
<dbReference type="InterPro" id="IPR029021">
    <property type="entry name" value="Prot-tyrosine_phosphatase-like"/>
</dbReference>
<feature type="compositionally biased region" description="Low complexity" evidence="5">
    <location>
        <begin position="775"/>
        <end position="795"/>
    </location>
</feature>
<dbReference type="CDD" id="cd14568">
    <property type="entry name" value="DSP_MKP_classIII"/>
    <property type="match status" value="1"/>
</dbReference>
<dbReference type="GO" id="GO:0005737">
    <property type="term" value="C:cytoplasm"/>
    <property type="evidence" value="ECO:0007669"/>
    <property type="project" value="TreeGrafter"/>
</dbReference>
<dbReference type="InterPro" id="IPR001763">
    <property type="entry name" value="Rhodanese-like_dom"/>
</dbReference>
<feature type="region of interest" description="Disordered" evidence="5">
    <location>
        <begin position="877"/>
        <end position="905"/>
    </location>
</feature>
<sequence>MHLVLDVPAAHPFKIPVHKMNSRAPPVCRWTHMVPPSLLAELFHGGNLENTLLIDSRSFLEYNTSHIVNSVNIGCSKIVKRRLEQNKLSIQELLSTSGQEEKFGPSCDVIVYDQSSQDVSRLCPESFIVVLLSKLTEAFKTVSMLSGGFTAFKTAFPYLCEPQGQAQCTMLGPTLSQPCLPVAKVGPTRVLNYLYIGSQQDVLDEDIMRANGINYVLNVSKTCPSPRHIAPGHFHRIPVRDNYGEKLLPWFEDAMNFIEKVRSANGCVIVHCLAGISRSPTVAIAYIMKHMNLSVDEAYKYVKEKRQSISPNFNFLGQLLEFEKRLHRDKPLKSLPPELSTATGTTTTSSQSTSVSSDSKLATCPIQLVEDVTTASSTQPRPTVRVTKPGAPFPEPILLTEDSQAVTSEPTTPLSAEHRTHKRSISEQKDGELSTLPVDWSPKHRSRTLQRPRGLDVKVSKMGPIYLGSPPSSESKKPRSGSSSPCGLLDQLAWGTSHLSVNSPEVRHKNPFVEACARLAEKRLQDEAENRTRDEANTGQQSSVRTEETKAIAETSCAPLELPRKPEPQKLIPIIETKKPDPHTEKTETQTKQTETQLQVSAVIEPRVPIDPSIAGTATGLTNPRKEDQRKVIDVKRRGILKMDGKSKAKGRSRSPRTISPRPMQMAIKQTSTGKLQVNVKPAKESFQPKVKKVPSPSETSVGFQFGRTRVGKIMDAVLPNTGTKYKTGKAKGKDLPQLMVAQEVHVQLETPKHSSSGNRGSSPKDPLNPFFSRQISTHSQSSDTSSGISPSCDSESGSLVLNSPCSSGISPDYPTQSPNLFDSLGNLVQSPSLTEVKSCPTFSTITETGVSSNATAQQLNTATPSTEECKTNVWQKRKESGNSFEESGGRLDRLPPERLGGHVAKRSQAISDHTDCERSDTRCSRKTPMVVAGRSASCEEISSCAREAVSEIVVRPRREIIDMSSYGTGMEGEEDDYDSRSLSSQRSLSSSCEMIEVS</sequence>
<dbReference type="Gene3D" id="3.40.250.10">
    <property type="entry name" value="Rhodanese-like domain"/>
    <property type="match status" value="1"/>
</dbReference>
<dbReference type="Pfam" id="PF00581">
    <property type="entry name" value="Rhodanese"/>
    <property type="match status" value="1"/>
</dbReference>
<dbReference type="CDD" id="cd01446">
    <property type="entry name" value="DSP_MapKP"/>
    <property type="match status" value="1"/>
</dbReference>
<evidence type="ECO:0000313" key="11">
    <source>
        <dbReference type="RefSeq" id="XP_022079168.1"/>
    </source>
</evidence>
<dbReference type="FunFam" id="3.90.190.10:FF:000208">
    <property type="entry name" value="Vh5 dual specificity phosphatase, putative"/>
    <property type="match status" value="1"/>
</dbReference>
<dbReference type="Pfam" id="PF00782">
    <property type="entry name" value="DSPc"/>
    <property type="match status" value="1"/>
</dbReference>
<evidence type="ECO:0000259" key="7">
    <source>
        <dbReference type="PROSITE" id="PS50056"/>
    </source>
</evidence>
<feature type="region of interest" description="Disordered" evidence="5">
    <location>
        <begin position="331"/>
        <end position="358"/>
    </location>
</feature>
<dbReference type="SMART" id="SM00195">
    <property type="entry name" value="DSPc"/>
    <property type="match status" value="1"/>
</dbReference>
<evidence type="ECO:0000313" key="9">
    <source>
        <dbReference type="Proteomes" id="UP000694845"/>
    </source>
</evidence>
<dbReference type="GO" id="GO:0033550">
    <property type="term" value="F:MAP kinase tyrosine phosphatase activity"/>
    <property type="evidence" value="ECO:0007669"/>
    <property type="project" value="TreeGrafter"/>
</dbReference>
<dbReference type="GeneID" id="110973046"/>
<dbReference type="RefSeq" id="XP_022079169.1">
    <property type="nucleotide sequence ID" value="XM_022223477.1"/>
</dbReference>
<evidence type="ECO:0000256" key="4">
    <source>
        <dbReference type="ARBA" id="ARBA00022912"/>
    </source>
</evidence>
<feature type="compositionally biased region" description="Polar residues" evidence="5">
    <location>
        <begin position="401"/>
        <end position="414"/>
    </location>
</feature>
<evidence type="ECO:0000256" key="2">
    <source>
        <dbReference type="ARBA" id="ARBA00013064"/>
    </source>
</evidence>
<evidence type="ECO:0000256" key="3">
    <source>
        <dbReference type="ARBA" id="ARBA00022801"/>
    </source>
</evidence>